<protein>
    <recommendedName>
        <fullName evidence="2">BHLH domain-containing protein</fullName>
    </recommendedName>
</protein>
<dbReference type="Proteomes" id="UP000683000">
    <property type="component" value="Unassembled WGS sequence"/>
</dbReference>
<keyword evidence="4" id="KW-1185">Reference proteome</keyword>
<evidence type="ECO:0000313" key="4">
    <source>
        <dbReference type="Proteomes" id="UP000683000"/>
    </source>
</evidence>
<feature type="compositionally biased region" description="Acidic residues" evidence="1">
    <location>
        <begin position="327"/>
        <end position="352"/>
    </location>
</feature>
<dbReference type="CDD" id="cd11395">
    <property type="entry name" value="bHLHzip_SREBP_like"/>
    <property type="match status" value="1"/>
</dbReference>
<gene>
    <name evidence="3" type="ORF">JVT61DRAFT_10255</name>
</gene>
<dbReference type="PANTHER" id="PTHR47336">
    <property type="entry name" value="TRANSCRIPTION FACTOR HMS1-RELATED"/>
    <property type="match status" value="1"/>
</dbReference>
<feature type="region of interest" description="Disordered" evidence="1">
    <location>
        <begin position="322"/>
        <end position="408"/>
    </location>
</feature>
<evidence type="ECO:0000259" key="2">
    <source>
        <dbReference type="PROSITE" id="PS50888"/>
    </source>
</evidence>
<dbReference type="Gene3D" id="4.10.280.10">
    <property type="entry name" value="Helix-loop-helix DNA-binding domain"/>
    <property type="match status" value="1"/>
</dbReference>
<reference evidence="3" key="1">
    <citation type="submission" date="2021-03" db="EMBL/GenBank/DDBJ databases">
        <title>Evolutionary innovations through gain and loss of genes in the ectomycorrhizal Boletales.</title>
        <authorList>
            <person name="Wu G."/>
            <person name="Miyauchi S."/>
            <person name="Morin E."/>
            <person name="Yang Z.-L."/>
            <person name="Xu J."/>
            <person name="Martin F.M."/>
        </authorList>
    </citation>
    <scope>NUCLEOTIDE SEQUENCE</scope>
    <source>
        <strain evidence="3">BR01</strain>
    </source>
</reference>
<dbReference type="OrthoDB" id="2133190at2759"/>
<evidence type="ECO:0000313" key="3">
    <source>
        <dbReference type="EMBL" id="KAG6379721.1"/>
    </source>
</evidence>
<dbReference type="SMART" id="SM00353">
    <property type="entry name" value="HLH"/>
    <property type="match status" value="1"/>
</dbReference>
<feature type="region of interest" description="Disordered" evidence="1">
    <location>
        <begin position="98"/>
        <end position="133"/>
    </location>
</feature>
<dbReference type="InterPro" id="IPR036638">
    <property type="entry name" value="HLH_DNA-bd_sf"/>
</dbReference>
<dbReference type="EMBL" id="JAGFBS010000004">
    <property type="protein sequence ID" value="KAG6379721.1"/>
    <property type="molecule type" value="Genomic_DNA"/>
</dbReference>
<dbReference type="InterPro" id="IPR011598">
    <property type="entry name" value="bHLH_dom"/>
</dbReference>
<dbReference type="PROSITE" id="PS50888">
    <property type="entry name" value="BHLH"/>
    <property type="match status" value="1"/>
</dbReference>
<dbReference type="InterPro" id="IPR052099">
    <property type="entry name" value="Regulatory_TF_Diverse"/>
</dbReference>
<accession>A0A8I2YWG6</accession>
<evidence type="ECO:0000256" key="1">
    <source>
        <dbReference type="SAM" id="MobiDB-lite"/>
    </source>
</evidence>
<dbReference type="PANTHER" id="PTHR47336:SF2">
    <property type="entry name" value="TRANSCRIPTION FACTOR HMS1-RELATED"/>
    <property type="match status" value="1"/>
</dbReference>
<feature type="compositionally biased region" description="Low complexity" evidence="1">
    <location>
        <begin position="554"/>
        <end position="569"/>
    </location>
</feature>
<sequence length="928" mass="100403">MSTTESDGPDNAQPDFVLDSSDPLYMLLNNTHDAEPDAPFGFSFNPMDIDPFSIYVDPNALFIDGKAPIHSTPAIPLQPQDLLNPSFSFSFSSPTLSSASASADDSPPGFSLSSPSSSSSARASPAAPAVSRSPAGASDLVLDLLQGKLMHRLDAVSAFFTQPNPLFVAPFQPNLAVQQPLPPSAPPPAHATRGPQTHVINTAVAGRPKTSHTTIERRYRTNLNARIQSLKAAVPALRVLDQNYGNDEYKADDRGYIDGVKVARKGSKANVLGKAVEYIRVLKRREARLKREQDGLRSLICRFPGGQMILCEWEIEWTKKFGGPEKDEIDNEGAEEASDDEDGDGDGEDDGDTSERARKKPKIESSKKEKRKLAPAAPIAAGPAPVGVPGVVEKRKRGRPRKIQPSPPITPAAAALLADPGHQGIVVPPAASQSTQPQQYLLAVFALFSFFNSPLTSTSQPVSYHHTHQGSVLSHATSSAQPAIGWTWNDVGQVVHLLASLAVFISIVLPWTSVPRRAYQSRLMQLVPFATLIYPVHASSLRETSDLPTPPDSPDVSDSGSEPDSSSTEYTVRATKELSNPLIEALSSRGTADEFDNLLTALNISSGWFGMFRGSVGALQVHHRVEPRRERRAWARLAELIVLASERISMSVRWQVYNCLSHRLGPAGMDAASDTLVSDLCTLALLAQSLPFSESRSQTLWSQARGLTESVEVSAYQRLMLDSMTVEEAMGCLSSSEPISGSSPIELLASTLLRKRLHSHASSLFIHRVSQVLESKPEFPPTEDPKTWSATLSYCRSLGGDISLLSDALAKVWQDGWFGLDISDLKVDAANQDVLTLLRATVLYSQVFASQSVPSPPPSPPLKAGGKESRADVVLDLHRVLGSNVFEESGESNLDGLPLEDARDRVVDMLVNLQRERRTRVGCAALVA</sequence>
<feature type="domain" description="BHLH" evidence="2">
    <location>
        <begin position="207"/>
        <end position="282"/>
    </location>
</feature>
<feature type="region of interest" description="Disordered" evidence="1">
    <location>
        <begin position="542"/>
        <end position="571"/>
    </location>
</feature>
<proteinExistence type="predicted"/>
<organism evidence="3 4">
    <name type="scientific">Boletus reticuloceps</name>
    <dbReference type="NCBI Taxonomy" id="495285"/>
    <lineage>
        <taxon>Eukaryota</taxon>
        <taxon>Fungi</taxon>
        <taxon>Dikarya</taxon>
        <taxon>Basidiomycota</taxon>
        <taxon>Agaricomycotina</taxon>
        <taxon>Agaricomycetes</taxon>
        <taxon>Agaricomycetidae</taxon>
        <taxon>Boletales</taxon>
        <taxon>Boletineae</taxon>
        <taxon>Boletaceae</taxon>
        <taxon>Boletoideae</taxon>
        <taxon>Boletus</taxon>
    </lineage>
</organism>
<dbReference type="Pfam" id="PF00010">
    <property type="entry name" value="HLH"/>
    <property type="match status" value="1"/>
</dbReference>
<dbReference type="AlphaFoldDB" id="A0A8I2YWG6"/>
<name>A0A8I2YWG6_9AGAM</name>
<comment type="caution">
    <text evidence="3">The sequence shown here is derived from an EMBL/GenBank/DDBJ whole genome shotgun (WGS) entry which is preliminary data.</text>
</comment>
<dbReference type="SUPFAM" id="SSF47459">
    <property type="entry name" value="HLH, helix-loop-helix DNA-binding domain"/>
    <property type="match status" value="1"/>
</dbReference>
<dbReference type="GO" id="GO:0046983">
    <property type="term" value="F:protein dimerization activity"/>
    <property type="evidence" value="ECO:0007669"/>
    <property type="project" value="InterPro"/>
</dbReference>
<feature type="compositionally biased region" description="Low complexity" evidence="1">
    <location>
        <begin position="374"/>
        <end position="391"/>
    </location>
</feature>